<dbReference type="SUPFAM" id="SSF82708">
    <property type="entry name" value="R3H domain"/>
    <property type="match status" value="1"/>
</dbReference>
<reference evidence="2" key="1">
    <citation type="submission" date="2020-06" db="EMBL/GenBank/DDBJ databases">
        <title>Legume-microbial interactions unlock mineral nutrients during tropical forest succession.</title>
        <authorList>
            <person name="Epihov D.Z."/>
        </authorList>
    </citation>
    <scope>NUCLEOTIDE SEQUENCE [LARGE SCALE GENOMIC DNA]</scope>
    <source>
        <strain evidence="2">Pan2503</strain>
    </source>
</reference>
<dbReference type="InterPro" id="IPR015946">
    <property type="entry name" value="KH_dom-like_a/b"/>
</dbReference>
<dbReference type="Pfam" id="PF01424">
    <property type="entry name" value="R3H"/>
    <property type="match status" value="1"/>
</dbReference>
<dbReference type="Proteomes" id="UP000567293">
    <property type="component" value="Unassembled WGS sequence"/>
</dbReference>
<feature type="domain" description="R3H" evidence="1">
    <location>
        <begin position="105"/>
        <end position="171"/>
    </location>
</feature>
<proteinExistence type="predicted"/>
<dbReference type="InterPro" id="IPR001374">
    <property type="entry name" value="R3H_dom"/>
</dbReference>
<dbReference type="AlphaFoldDB" id="A0A7V8NN13"/>
<organism evidence="2 3">
    <name type="scientific">Candidatus Acidiferrum panamense</name>
    <dbReference type="NCBI Taxonomy" id="2741543"/>
    <lineage>
        <taxon>Bacteria</taxon>
        <taxon>Pseudomonadati</taxon>
        <taxon>Acidobacteriota</taxon>
        <taxon>Terriglobia</taxon>
        <taxon>Candidatus Acidiferrales</taxon>
        <taxon>Candidatus Acidiferrum</taxon>
    </lineage>
</organism>
<dbReference type="PANTHER" id="PTHR35800:SF1">
    <property type="entry name" value="RNA-BINDING PROTEIN KHPB"/>
    <property type="match status" value="1"/>
</dbReference>
<dbReference type="PANTHER" id="PTHR35800">
    <property type="entry name" value="PROTEIN JAG"/>
    <property type="match status" value="1"/>
</dbReference>
<keyword evidence="3" id="KW-1185">Reference proteome</keyword>
<dbReference type="InterPro" id="IPR034079">
    <property type="entry name" value="R3H_KhpB"/>
</dbReference>
<protein>
    <submittedName>
        <fullName evidence="2">Single-stranded DNA-binding protein</fullName>
    </submittedName>
</protein>
<gene>
    <name evidence="2" type="ORF">HRJ53_05085</name>
</gene>
<comment type="caution">
    <text evidence="2">The sequence shown here is derived from an EMBL/GenBank/DDBJ whole genome shotgun (WGS) entry which is preliminary data.</text>
</comment>
<evidence type="ECO:0000259" key="1">
    <source>
        <dbReference type="PROSITE" id="PS51061"/>
    </source>
</evidence>
<name>A0A7V8NN13_9BACT</name>
<dbReference type="SMART" id="SM00393">
    <property type="entry name" value="R3H"/>
    <property type="match status" value="1"/>
</dbReference>
<dbReference type="EMBL" id="JACDQQ010000490">
    <property type="protein sequence ID" value="MBA0084352.1"/>
    <property type="molecule type" value="Genomic_DNA"/>
</dbReference>
<dbReference type="PROSITE" id="PS51061">
    <property type="entry name" value="R3H"/>
    <property type="match status" value="1"/>
</dbReference>
<sequence length="177" mass="19521">MPLELVRDGKLDRRATAEALREFLEGIVSASGLDLNVNVRAASGDGAPAEGEAEVLADLDGRDKEILLERGGDVLKAFEHLAFKALRLEPAYHEKIHIDSGGYRALRFEELKMTARVAAERVQQTKQPFRLNPMSSRERRIVHLAVKDIPGVRTQSVGIGEDRQVVIHPADNKPPDG</sequence>
<accession>A0A7V8NN13</accession>
<keyword evidence="2" id="KW-0238">DNA-binding</keyword>
<dbReference type="Gene3D" id="3.30.1370.50">
    <property type="entry name" value="R3H-like domain"/>
    <property type="match status" value="1"/>
</dbReference>
<dbReference type="InterPro" id="IPR039247">
    <property type="entry name" value="KhpB"/>
</dbReference>
<evidence type="ECO:0000313" key="3">
    <source>
        <dbReference type="Proteomes" id="UP000567293"/>
    </source>
</evidence>
<dbReference type="Gene3D" id="3.30.300.20">
    <property type="match status" value="1"/>
</dbReference>
<dbReference type="InterPro" id="IPR036867">
    <property type="entry name" value="R3H_dom_sf"/>
</dbReference>
<dbReference type="GO" id="GO:0003723">
    <property type="term" value="F:RNA binding"/>
    <property type="evidence" value="ECO:0007669"/>
    <property type="project" value="InterPro"/>
</dbReference>
<evidence type="ECO:0000313" key="2">
    <source>
        <dbReference type="EMBL" id="MBA0084352.1"/>
    </source>
</evidence>
<dbReference type="GO" id="GO:0003677">
    <property type="term" value="F:DNA binding"/>
    <property type="evidence" value="ECO:0007669"/>
    <property type="project" value="UniProtKB-KW"/>
</dbReference>
<dbReference type="CDD" id="cd02644">
    <property type="entry name" value="R3H_jag"/>
    <property type="match status" value="1"/>
</dbReference>